<dbReference type="GeneID" id="91460578"/>
<dbReference type="KEGG" id="sgf:HEP81_00940"/>
<evidence type="ECO:0000313" key="1">
    <source>
        <dbReference type="EMBL" id="QNT91274.1"/>
    </source>
</evidence>
<accession>A0A7H1PT94</accession>
<evidence type="ECO:0000313" key="2">
    <source>
        <dbReference type="Proteomes" id="UP000516422"/>
    </source>
</evidence>
<reference evidence="1 2" key="1">
    <citation type="submission" date="2020-04" db="EMBL/GenBank/DDBJ databases">
        <title>Characterization and engineering of Streptomyces griseofuscus DSM40191 as a potential heterologous host for expression of BGCs.</title>
        <authorList>
            <person name="Gren T."/>
            <person name="Whitford C.M."/>
            <person name="Mohite O.S."/>
            <person name="Joergensen T.S."/>
            <person name="Nielsen J.B."/>
            <person name="Lee S.Y."/>
            <person name="Weber T."/>
        </authorList>
    </citation>
    <scope>NUCLEOTIDE SEQUENCE [LARGE SCALE GENOMIC DNA]</scope>
    <source>
        <strain evidence="1 2">DSM 40191</strain>
    </source>
</reference>
<sequence length="50" mass="5491">MRKILGANLELPSARKHRAVGTPDFLPRSYSDAVDVADRIESVLRGRQAG</sequence>
<gene>
    <name evidence="1" type="ORF">HEP81_00940</name>
</gene>
<proteinExistence type="predicted"/>
<dbReference type="AlphaFoldDB" id="A0A7H1PT94"/>
<organism evidence="1 2">
    <name type="scientific">Streptomyces griseofuscus</name>
    <dbReference type="NCBI Taxonomy" id="146922"/>
    <lineage>
        <taxon>Bacteria</taxon>
        <taxon>Bacillati</taxon>
        <taxon>Actinomycetota</taxon>
        <taxon>Actinomycetes</taxon>
        <taxon>Kitasatosporales</taxon>
        <taxon>Streptomycetaceae</taxon>
        <taxon>Streptomyces</taxon>
    </lineage>
</organism>
<protein>
    <submittedName>
        <fullName evidence="1">Uncharacterized protein</fullName>
    </submittedName>
</protein>
<name>A0A7H1PT94_9ACTN</name>
<dbReference type="EMBL" id="CP051006">
    <property type="protein sequence ID" value="QNT91274.1"/>
    <property type="molecule type" value="Genomic_DNA"/>
</dbReference>
<dbReference type="Proteomes" id="UP000516422">
    <property type="component" value="Chromosome"/>
</dbReference>
<dbReference type="RefSeq" id="WP_157854590.1">
    <property type="nucleotide sequence ID" value="NZ_CP051006.1"/>
</dbReference>